<evidence type="ECO:0000313" key="6">
    <source>
        <dbReference type="EMBL" id="KAA2267086.1"/>
    </source>
</evidence>
<dbReference type="EMBL" id="VUOB01000001">
    <property type="protein sequence ID" value="KAA2267086.1"/>
    <property type="molecule type" value="Genomic_DNA"/>
</dbReference>
<dbReference type="GO" id="GO:0000976">
    <property type="term" value="F:transcription cis-regulatory region binding"/>
    <property type="evidence" value="ECO:0007669"/>
    <property type="project" value="TreeGrafter"/>
</dbReference>
<dbReference type="InterPro" id="IPR001647">
    <property type="entry name" value="HTH_TetR"/>
</dbReference>
<sequence>METESDQVDKYGIPIIPAAVNVSQQKRESIIDAAVTEFLREGYTAASVDAIATRAGVSKPTIYKHFGSKERLFLAVIGGILPATYADLEPCNSTIADAPDLRAALVSLTGDWARLLLREDIMTLRRLVIGEIDRFPQLGNLWYQVTYDMNNRPLVEAFTILHERGALNVPDAALAVQQLVAITVGVLQLVRTFQPSAAISDAELGRTIASGVDTFLARYAM</sequence>
<dbReference type="SUPFAM" id="SSF46689">
    <property type="entry name" value="Homeodomain-like"/>
    <property type="match status" value="1"/>
</dbReference>
<protein>
    <submittedName>
        <fullName evidence="6">TetR/AcrR family transcriptional regulator</fullName>
    </submittedName>
</protein>
<organism evidence="6 7">
    <name type="scientific">Solihabitans fulvus</name>
    <dbReference type="NCBI Taxonomy" id="1892852"/>
    <lineage>
        <taxon>Bacteria</taxon>
        <taxon>Bacillati</taxon>
        <taxon>Actinomycetota</taxon>
        <taxon>Actinomycetes</taxon>
        <taxon>Pseudonocardiales</taxon>
        <taxon>Pseudonocardiaceae</taxon>
        <taxon>Solihabitans</taxon>
    </lineage>
</organism>
<dbReference type="InterPro" id="IPR009057">
    <property type="entry name" value="Homeodomain-like_sf"/>
</dbReference>
<dbReference type="InterPro" id="IPR050109">
    <property type="entry name" value="HTH-type_TetR-like_transc_reg"/>
</dbReference>
<keyword evidence="2 4" id="KW-0238">DNA-binding</keyword>
<evidence type="ECO:0000256" key="2">
    <source>
        <dbReference type="ARBA" id="ARBA00023125"/>
    </source>
</evidence>
<dbReference type="PROSITE" id="PS50977">
    <property type="entry name" value="HTH_TETR_2"/>
    <property type="match status" value="1"/>
</dbReference>
<dbReference type="Gene3D" id="1.10.357.10">
    <property type="entry name" value="Tetracycline Repressor, domain 2"/>
    <property type="match status" value="1"/>
</dbReference>
<keyword evidence="1" id="KW-0805">Transcription regulation</keyword>
<dbReference type="PRINTS" id="PR00455">
    <property type="entry name" value="HTHTETR"/>
</dbReference>
<dbReference type="InterPro" id="IPR039536">
    <property type="entry name" value="TetR_C_Proteobacteria"/>
</dbReference>
<evidence type="ECO:0000256" key="1">
    <source>
        <dbReference type="ARBA" id="ARBA00023015"/>
    </source>
</evidence>
<name>A0A5B2XUA9_9PSEU</name>
<dbReference type="AlphaFoldDB" id="A0A5B2XUA9"/>
<feature type="DNA-binding region" description="H-T-H motif" evidence="4">
    <location>
        <begin position="47"/>
        <end position="66"/>
    </location>
</feature>
<proteinExistence type="predicted"/>
<dbReference type="PROSITE" id="PS01081">
    <property type="entry name" value="HTH_TETR_1"/>
    <property type="match status" value="1"/>
</dbReference>
<evidence type="ECO:0000313" key="7">
    <source>
        <dbReference type="Proteomes" id="UP000323454"/>
    </source>
</evidence>
<accession>A0A5B2XUA9</accession>
<dbReference type="Pfam" id="PF14246">
    <property type="entry name" value="TetR_C_7"/>
    <property type="match status" value="1"/>
</dbReference>
<dbReference type="OrthoDB" id="7186128at2"/>
<dbReference type="InterPro" id="IPR023772">
    <property type="entry name" value="DNA-bd_HTH_TetR-type_CS"/>
</dbReference>
<comment type="caution">
    <text evidence="6">The sequence shown here is derived from an EMBL/GenBank/DDBJ whole genome shotgun (WGS) entry which is preliminary data.</text>
</comment>
<dbReference type="Proteomes" id="UP000323454">
    <property type="component" value="Unassembled WGS sequence"/>
</dbReference>
<reference evidence="6 7" key="1">
    <citation type="submission" date="2019-09" db="EMBL/GenBank/DDBJ databases">
        <title>Goodfellowia gen. nov., a new genus of the Pseudonocardineae related to Actinoalloteichus, containing Goodfellowia coeruleoviolacea gen. nov., comb. nov. gen. nov., comb. nov.</title>
        <authorList>
            <person name="Labeda D."/>
        </authorList>
    </citation>
    <scope>NUCLEOTIDE SEQUENCE [LARGE SCALE GENOMIC DNA]</scope>
    <source>
        <strain evidence="6 7">AN110305</strain>
    </source>
</reference>
<keyword evidence="3" id="KW-0804">Transcription</keyword>
<evidence type="ECO:0000256" key="4">
    <source>
        <dbReference type="PROSITE-ProRule" id="PRU00335"/>
    </source>
</evidence>
<dbReference type="FunFam" id="1.10.10.60:FF:000141">
    <property type="entry name" value="TetR family transcriptional regulator"/>
    <property type="match status" value="1"/>
</dbReference>
<dbReference type="Pfam" id="PF00440">
    <property type="entry name" value="TetR_N"/>
    <property type="match status" value="1"/>
</dbReference>
<dbReference type="GO" id="GO:0045892">
    <property type="term" value="P:negative regulation of DNA-templated transcription"/>
    <property type="evidence" value="ECO:0007669"/>
    <property type="project" value="UniProtKB-ARBA"/>
</dbReference>
<dbReference type="PANTHER" id="PTHR30055">
    <property type="entry name" value="HTH-TYPE TRANSCRIPTIONAL REGULATOR RUTR"/>
    <property type="match status" value="1"/>
</dbReference>
<gene>
    <name evidence="6" type="ORF">F0L68_00710</name>
</gene>
<dbReference type="PANTHER" id="PTHR30055:SF146">
    <property type="entry name" value="HTH-TYPE TRANSCRIPTIONAL DUAL REGULATOR CECR"/>
    <property type="match status" value="1"/>
</dbReference>
<evidence type="ECO:0000256" key="3">
    <source>
        <dbReference type="ARBA" id="ARBA00023163"/>
    </source>
</evidence>
<keyword evidence="7" id="KW-1185">Reference proteome</keyword>
<feature type="domain" description="HTH tetR-type" evidence="5">
    <location>
        <begin position="24"/>
        <end position="84"/>
    </location>
</feature>
<evidence type="ECO:0000259" key="5">
    <source>
        <dbReference type="PROSITE" id="PS50977"/>
    </source>
</evidence>
<dbReference type="GO" id="GO:0003700">
    <property type="term" value="F:DNA-binding transcription factor activity"/>
    <property type="evidence" value="ECO:0007669"/>
    <property type="project" value="TreeGrafter"/>
</dbReference>
<dbReference type="RefSeq" id="WP_149847395.1">
    <property type="nucleotide sequence ID" value="NZ_VUOB01000001.1"/>
</dbReference>
<reference evidence="6 7" key="2">
    <citation type="submission" date="2019-09" db="EMBL/GenBank/DDBJ databases">
        <authorList>
            <person name="Jin C."/>
        </authorList>
    </citation>
    <scope>NUCLEOTIDE SEQUENCE [LARGE SCALE GENOMIC DNA]</scope>
    <source>
        <strain evidence="6 7">AN110305</strain>
    </source>
</reference>